<keyword evidence="2" id="KW-1133">Transmembrane helix</keyword>
<dbReference type="EMBL" id="LR134318">
    <property type="protein sequence ID" value="VEF07548.1"/>
    <property type="molecule type" value="Genomic_DNA"/>
</dbReference>
<evidence type="ECO:0000256" key="1">
    <source>
        <dbReference type="SAM" id="MobiDB-lite"/>
    </source>
</evidence>
<name>A0A3S4PB16_PSEFL</name>
<feature type="region of interest" description="Disordered" evidence="1">
    <location>
        <begin position="320"/>
        <end position="348"/>
    </location>
</feature>
<feature type="transmembrane region" description="Helical" evidence="2">
    <location>
        <begin position="48"/>
        <end position="74"/>
    </location>
</feature>
<evidence type="ECO:0000256" key="2">
    <source>
        <dbReference type="SAM" id="Phobius"/>
    </source>
</evidence>
<dbReference type="InterPro" id="IPR046554">
    <property type="entry name" value="DUF6708"/>
</dbReference>
<sequence length="348" mass="38653">MSTPVAGSTKKGIFSRNDYLAPLPVPTGEKPCDVLNTIWRKNEVFLDIGNYSVGSAIMVIWVGVMLFLGLAYAFEDPGALILGACIMALPIFWLIQGLLREVPLPIRFNRQRREVYVPRENGEYWIVSWESVTAAATQHSSVSQAGKNTMGLLVIGFDNPDPDATEDNKHFSWGFNCGGGTTAMALWECMRSYMEIGPEAVPESRVGVAPYEETQIGSLIVDLRKGEMLRVMWGVFCIIFLGTYLAEKLQDLKLSHPPELLFPDIIEWSKPLPRNNGPNVPLNWKPLSRCARRNSPIKPSECCSRIGLEHRESTCESAYPGTRRTTRLQRPCSGAPAARCQSAHPLSP</sequence>
<dbReference type="Pfam" id="PF20455">
    <property type="entry name" value="DUF6708"/>
    <property type="match status" value="1"/>
</dbReference>
<gene>
    <name evidence="4" type="ORF">NCTC9428_00476</name>
</gene>
<dbReference type="Proteomes" id="UP000281909">
    <property type="component" value="Chromosome"/>
</dbReference>
<reference evidence="4 5" key="1">
    <citation type="submission" date="2018-12" db="EMBL/GenBank/DDBJ databases">
        <authorList>
            <consortium name="Pathogen Informatics"/>
        </authorList>
    </citation>
    <scope>NUCLEOTIDE SEQUENCE [LARGE SCALE GENOMIC DNA]</scope>
    <source>
        <strain evidence="4 5">NCTC9428</strain>
    </source>
</reference>
<dbReference type="AlphaFoldDB" id="A0A3S4PB16"/>
<accession>A0A3S4PB16</accession>
<feature type="transmembrane region" description="Helical" evidence="2">
    <location>
        <begin position="80"/>
        <end position="99"/>
    </location>
</feature>
<organism evidence="4 5">
    <name type="scientific">Pseudomonas fluorescens</name>
    <dbReference type="NCBI Taxonomy" id="294"/>
    <lineage>
        <taxon>Bacteria</taxon>
        <taxon>Pseudomonadati</taxon>
        <taxon>Pseudomonadota</taxon>
        <taxon>Gammaproteobacteria</taxon>
        <taxon>Pseudomonadales</taxon>
        <taxon>Pseudomonadaceae</taxon>
        <taxon>Pseudomonas</taxon>
    </lineage>
</organism>
<feature type="transmembrane region" description="Helical" evidence="2">
    <location>
        <begin position="228"/>
        <end position="246"/>
    </location>
</feature>
<proteinExistence type="predicted"/>
<dbReference type="RefSeq" id="WP_419866592.1">
    <property type="nucleotide sequence ID" value="NZ_LR134318.1"/>
</dbReference>
<keyword evidence="2" id="KW-0472">Membrane</keyword>
<keyword evidence="2" id="KW-0812">Transmembrane</keyword>
<evidence type="ECO:0000313" key="4">
    <source>
        <dbReference type="EMBL" id="VEF07548.1"/>
    </source>
</evidence>
<evidence type="ECO:0000313" key="5">
    <source>
        <dbReference type="Proteomes" id="UP000281909"/>
    </source>
</evidence>
<protein>
    <recommendedName>
        <fullName evidence="3">DUF6708 domain-containing protein</fullName>
    </recommendedName>
</protein>
<evidence type="ECO:0000259" key="3">
    <source>
        <dbReference type="Pfam" id="PF20455"/>
    </source>
</evidence>
<feature type="domain" description="DUF6708" evidence="3">
    <location>
        <begin position="89"/>
        <end position="206"/>
    </location>
</feature>